<comment type="caution">
    <text evidence="4">The sequence shown here is derived from an EMBL/GenBank/DDBJ whole genome shotgun (WGS) entry which is preliminary data.</text>
</comment>
<sequence length="710" mass="74837">MSTPTQPAPGAAFYVGSDIGGTFTDTVLLTEDGEVHMAKSPTTKEELTRGAISALELAAGAIGVEREQIGDGLVYYAHGTTQATNAFIERKGVRTGLLCTRGFRDVLRSQRSTASWAGLGHTARHYSQRTLPQPIVPLDQIREIEERVDYKGSVVVPLNEEQLRTAVRELVADGCEAIAITFLWAFRNDLHERRAVEIVAEEAPHVFVSAASQLLPILGEYERTSTTSINAYLGPIISRYVTNLEGELRESGFRGELSIMESGGGVLPAGDAATQAAAMLTSGPAGGVLASAALAAEKGWPNVITSDMGGTSFDVGLVVDGEPLLTRNAEVGRFHVALPMIGVTAIGAGGGSIAQVNDGHLTVGPESAGARPGPACYGRGGTRPTVTDADVVLGIIDPEYFLGGNMGLDRAAAERAIREHVAEPLGLGLLEAAAGIRSVADNHMADLLRKVTLRAGYDPRDFVVFAYGGAGPTHAHRYAAEAGIRTVFVPATAAVHSAYGAVTSDRHRTFTVAHHAQAPRGFARASEHVSAAEMEAAFATLSARCEAAMGTEQLSTRRYVGMRFRQQVHELAIELPAGEVTPAVVDQLVEDFTARYEHIYGRGTALRVAGVEFTILRVDGHVPVTRPAPAPKASSLDPLPPSGSREIWFEERGALTPTAVYRPEDLAGGGTIAGPAAIEQAGTTVIVGPGQSALVDGHGHITIEIPQEDQ</sequence>
<accession>A0ABU4HVM0</accession>
<dbReference type="InterPro" id="IPR002821">
    <property type="entry name" value="Hydantoinase_A"/>
</dbReference>
<evidence type="ECO:0000259" key="2">
    <source>
        <dbReference type="Pfam" id="PF05378"/>
    </source>
</evidence>
<proteinExistence type="predicted"/>
<feature type="domain" description="Acetophenone carboxylase-like C-terminal" evidence="3">
    <location>
        <begin position="531"/>
        <end position="698"/>
    </location>
</feature>
<protein>
    <submittedName>
        <fullName evidence="4">Hydantoinase/oxoprolinase family protein</fullName>
    </submittedName>
</protein>
<keyword evidence="5" id="KW-1185">Reference proteome</keyword>
<evidence type="ECO:0000313" key="5">
    <source>
        <dbReference type="Proteomes" id="UP001284601"/>
    </source>
</evidence>
<dbReference type="RefSeq" id="WP_318599802.1">
    <property type="nucleotide sequence ID" value="NZ_JAWSTH010000083.1"/>
</dbReference>
<dbReference type="Pfam" id="PF05378">
    <property type="entry name" value="Hydant_A_N"/>
    <property type="match status" value="1"/>
</dbReference>
<dbReference type="InterPro" id="IPR045079">
    <property type="entry name" value="Oxoprolinase-like"/>
</dbReference>
<evidence type="ECO:0000313" key="4">
    <source>
        <dbReference type="EMBL" id="MDW5597338.1"/>
    </source>
</evidence>
<dbReference type="PANTHER" id="PTHR11365:SF23">
    <property type="entry name" value="HYPOTHETICAL 5-OXOPROLINASE (EUROFUNG)-RELATED"/>
    <property type="match status" value="1"/>
</dbReference>
<gene>
    <name evidence="4" type="ORF">R7226_23525</name>
</gene>
<dbReference type="InterPro" id="IPR008040">
    <property type="entry name" value="Hydant_A_N"/>
</dbReference>
<dbReference type="InterPro" id="IPR049517">
    <property type="entry name" value="ACX-like_C"/>
</dbReference>
<dbReference type="EMBL" id="JAWSTH010000083">
    <property type="protein sequence ID" value="MDW5597338.1"/>
    <property type="molecule type" value="Genomic_DNA"/>
</dbReference>
<dbReference type="Pfam" id="PF19278">
    <property type="entry name" value="Hydant_A_C"/>
    <property type="match status" value="1"/>
</dbReference>
<dbReference type="Proteomes" id="UP001284601">
    <property type="component" value="Unassembled WGS sequence"/>
</dbReference>
<reference evidence="5" key="1">
    <citation type="submission" date="2023-07" db="EMBL/GenBank/DDBJ databases">
        <title>Conexibacter stalactiti sp. nov., isolated from stalactites in a lava cave and emended description of the genus Conexibacter.</title>
        <authorList>
            <person name="Lee S.D."/>
        </authorList>
    </citation>
    <scope>NUCLEOTIDE SEQUENCE [LARGE SCALE GENOMIC DNA]</scope>
    <source>
        <strain evidence="5">KCTC 39840</strain>
    </source>
</reference>
<organism evidence="4 5">
    <name type="scientific">Conexibacter stalactiti</name>
    <dbReference type="NCBI Taxonomy" id="1940611"/>
    <lineage>
        <taxon>Bacteria</taxon>
        <taxon>Bacillati</taxon>
        <taxon>Actinomycetota</taxon>
        <taxon>Thermoleophilia</taxon>
        <taxon>Solirubrobacterales</taxon>
        <taxon>Conexibacteraceae</taxon>
        <taxon>Conexibacter</taxon>
    </lineage>
</organism>
<reference evidence="4 5" key="2">
    <citation type="submission" date="2023-10" db="EMBL/GenBank/DDBJ databases">
        <authorList>
            <person name="Han X.F."/>
        </authorList>
    </citation>
    <scope>NUCLEOTIDE SEQUENCE [LARGE SCALE GENOMIC DNA]</scope>
    <source>
        <strain evidence="4 5">KCTC 39840</strain>
    </source>
</reference>
<feature type="domain" description="Hydantoinase A/oxoprolinase" evidence="1">
    <location>
        <begin position="223"/>
        <end position="505"/>
    </location>
</feature>
<evidence type="ECO:0000259" key="3">
    <source>
        <dbReference type="Pfam" id="PF19278"/>
    </source>
</evidence>
<name>A0ABU4HVM0_9ACTN</name>
<evidence type="ECO:0000259" key="1">
    <source>
        <dbReference type="Pfam" id="PF01968"/>
    </source>
</evidence>
<dbReference type="Pfam" id="PF01968">
    <property type="entry name" value="Hydantoinase_A"/>
    <property type="match status" value="1"/>
</dbReference>
<feature type="domain" description="Hydantoinase/oxoprolinase N-terminal" evidence="2">
    <location>
        <begin position="15"/>
        <end position="202"/>
    </location>
</feature>
<dbReference type="PANTHER" id="PTHR11365">
    <property type="entry name" value="5-OXOPROLINASE RELATED"/>
    <property type="match status" value="1"/>
</dbReference>